<keyword evidence="2" id="KW-1185">Reference proteome</keyword>
<protein>
    <submittedName>
        <fullName evidence="1">NERD domain-containing protein</fullName>
    </submittedName>
</protein>
<proteinExistence type="predicted"/>
<evidence type="ECO:0000313" key="1">
    <source>
        <dbReference type="EMBL" id="KAA9027452.1"/>
    </source>
</evidence>
<sequence>MGQLIKLQDYATRYEQNIFHYPARFVTLKKQQWEKLRYNWENPIDSEVLSSTQTVEWKIEDKPHFLNKIKTLFSRKNDEEPMQKEKSISPSEDTAELEQFSALVHYAATVDDLKQQFLNQLYDFQLKWATSTLIEKSTMNKRFFFDEHLRFFLQRFPDTYLVLYRPIFLLKKASVEVESILISPTDVWCITFLEDYDLSVFVGSNQKFWEVRNKHTKKKIVNPLIAANRTEKIVKNIFQLYDIELPVHKVILSRNGFIDYPLPPYGVTLIDKRNYEDWFTSLRGLRSPLKSIQLKAAKALLDYCQTTSVRRHEWEESEENERNLY</sequence>
<comment type="caution">
    <text evidence="1">The sequence shown here is derived from an EMBL/GenBank/DDBJ whole genome shotgun (WGS) entry which is preliminary data.</text>
</comment>
<dbReference type="Proteomes" id="UP000326671">
    <property type="component" value="Unassembled WGS sequence"/>
</dbReference>
<organism evidence="1 2">
    <name type="scientific">Niallia endozanthoxylica</name>
    <dbReference type="NCBI Taxonomy" id="2036016"/>
    <lineage>
        <taxon>Bacteria</taxon>
        <taxon>Bacillati</taxon>
        <taxon>Bacillota</taxon>
        <taxon>Bacilli</taxon>
        <taxon>Bacillales</taxon>
        <taxon>Bacillaceae</taxon>
        <taxon>Niallia</taxon>
    </lineage>
</organism>
<dbReference type="AlphaFoldDB" id="A0A5J5HWV9"/>
<dbReference type="OrthoDB" id="2433183at2"/>
<accession>A0A5J5HWV9</accession>
<gene>
    <name evidence="1" type="ORF">F4V44_05480</name>
</gene>
<evidence type="ECO:0000313" key="2">
    <source>
        <dbReference type="Proteomes" id="UP000326671"/>
    </source>
</evidence>
<dbReference type="EMBL" id="VYKL01000013">
    <property type="protein sequence ID" value="KAA9027452.1"/>
    <property type="molecule type" value="Genomic_DNA"/>
</dbReference>
<name>A0A5J5HWV9_9BACI</name>
<dbReference type="RefSeq" id="WP_150438994.1">
    <property type="nucleotide sequence ID" value="NZ_VYKL01000013.1"/>
</dbReference>
<reference evidence="1 2" key="1">
    <citation type="submission" date="2019-09" db="EMBL/GenBank/DDBJ databases">
        <title>Whole genome sequences of isolates from the Mars Exploration Rovers.</title>
        <authorList>
            <person name="Seuylemezian A."/>
            <person name="Vaishampayan P."/>
        </authorList>
    </citation>
    <scope>NUCLEOTIDE SEQUENCE [LARGE SCALE GENOMIC DNA]</scope>
    <source>
        <strain evidence="1 2">MER_TA_151</strain>
    </source>
</reference>